<dbReference type="Proteomes" id="UP000183447">
    <property type="component" value="Unassembled WGS sequence"/>
</dbReference>
<evidence type="ECO:0000313" key="2">
    <source>
        <dbReference type="EMBL" id="SFZ82187.1"/>
    </source>
</evidence>
<organism evidence="2 3">
    <name type="scientific">Devosia enhydra</name>
    <dbReference type="NCBI Taxonomy" id="665118"/>
    <lineage>
        <taxon>Bacteria</taxon>
        <taxon>Pseudomonadati</taxon>
        <taxon>Pseudomonadota</taxon>
        <taxon>Alphaproteobacteria</taxon>
        <taxon>Hyphomicrobiales</taxon>
        <taxon>Devosiaceae</taxon>
        <taxon>Devosia</taxon>
    </lineage>
</organism>
<dbReference type="STRING" id="665118.SAMN02983003_0928"/>
<evidence type="ECO:0000256" key="1">
    <source>
        <dbReference type="SAM" id="SignalP"/>
    </source>
</evidence>
<dbReference type="EMBL" id="FPKU01000001">
    <property type="protein sequence ID" value="SFZ82187.1"/>
    <property type="molecule type" value="Genomic_DNA"/>
</dbReference>
<dbReference type="RefSeq" id="WP_072339426.1">
    <property type="nucleotide sequence ID" value="NZ_FPKU01000001.1"/>
</dbReference>
<dbReference type="OrthoDB" id="7863791at2"/>
<keyword evidence="1" id="KW-0732">Signal</keyword>
<name>A0A1K2HV65_9HYPH</name>
<keyword evidence="3" id="KW-1185">Reference proteome</keyword>
<evidence type="ECO:0000313" key="3">
    <source>
        <dbReference type="Proteomes" id="UP000183447"/>
    </source>
</evidence>
<dbReference type="AlphaFoldDB" id="A0A1K2HV65"/>
<proteinExistence type="predicted"/>
<accession>A0A1K2HV65</accession>
<feature type="signal peptide" evidence="1">
    <location>
        <begin position="1"/>
        <end position="25"/>
    </location>
</feature>
<feature type="chain" id="PRO_5012995745" description="DUF1176 domain-containing protein" evidence="1">
    <location>
        <begin position="26"/>
        <end position="227"/>
    </location>
</feature>
<reference evidence="2 3" key="1">
    <citation type="submission" date="2016-11" db="EMBL/GenBank/DDBJ databases">
        <authorList>
            <person name="Jaros S."/>
            <person name="Januszkiewicz K."/>
            <person name="Wedrychowicz H."/>
        </authorList>
    </citation>
    <scope>NUCLEOTIDE SEQUENCE [LARGE SCALE GENOMIC DNA]</scope>
    <source>
        <strain evidence="2 3">ATCC 23634</strain>
    </source>
</reference>
<protein>
    <recommendedName>
        <fullName evidence="4">DUF1176 domain-containing protein</fullName>
    </recommendedName>
</protein>
<evidence type="ECO:0008006" key="4">
    <source>
        <dbReference type="Google" id="ProtNLM"/>
    </source>
</evidence>
<sequence>MSRRQIGFRIGICALVALAAPPAWAQTSDESDPITIMGTAYTGETPPDIALVKQRFIAIHGEDCDWAITGSPEMREPETFDFTFRYSFDEDGDPDRPLKIYRFFCNQGAYNQQHAYFAWTEDGLRPLSFAVPVTVATFTDPGNSDSDVESLTMLGFTTQRTLTNSEIDAETGTILSTSYWRGIGDASSSVTWRLVEGDYVMESYDVDHSYNGKVDPERVVDYSAAAR</sequence>
<gene>
    <name evidence="2" type="ORF">SAMN02983003_0928</name>
</gene>